<gene>
    <name evidence="1" type="ORF">GCM10023321_49050</name>
</gene>
<protein>
    <submittedName>
        <fullName evidence="1">Uncharacterized protein</fullName>
    </submittedName>
</protein>
<sequence>MLEHVLDGDLLFAVRAELRPQLRQPHGVLQHALIHQPVHGGGDNPLADRENWEQRLLVDQSTSRRVSHASPCVDHEFVPDVRGYLSAELEPGIDQIIELPLDSYPRPVQLRR</sequence>
<dbReference type="EMBL" id="BAABJP010000029">
    <property type="protein sequence ID" value="GAA5162933.1"/>
    <property type="molecule type" value="Genomic_DNA"/>
</dbReference>
<dbReference type="Proteomes" id="UP001428817">
    <property type="component" value="Unassembled WGS sequence"/>
</dbReference>
<reference evidence="2" key="1">
    <citation type="journal article" date="2019" name="Int. J. Syst. Evol. Microbiol.">
        <title>The Global Catalogue of Microorganisms (GCM) 10K type strain sequencing project: providing services to taxonomists for standard genome sequencing and annotation.</title>
        <authorList>
            <consortium name="The Broad Institute Genomics Platform"/>
            <consortium name="The Broad Institute Genome Sequencing Center for Infectious Disease"/>
            <person name="Wu L."/>
            <person name="Ma J."/>
        </authorList>
    </citation>
    <scope>NUCLEOTIDE SEQUENCE [LARGE SCALE GENOMIC DNA]</scope>
    <source>
        <strain evidence="2">JCM 18303</strain>
    </source>
</reference>
<evidence type="ECO:0000313" key="1">
    <source>
        <dbReference type="EMBL" id="GAA5162933.1"/>
    </source>
</evidence>
<proteinExistence type="predicted"/>
<keyword evidence="2" id="KW-1185">Reference proteome</keyword>
<accession>A0ABP9QJP6</accession>
<organism evidence="1 2">
    <name type="scientific">Pseudonocardia eucalypti</name>
    <dbReference type="NCBI Taxonomy" id="648755"/>
    <lineage>
        <taxon>Bacteria</taxon>
        <taxon>Bacillati</taxon>
        <taxon>Actinomycetota</taxon>
        <taxon>Actinomycetes</taxon>
        <taxon>Pseudonocardiales</taxon>
        <taxon>Pseudonocardiaceae</taxon>
        <taxon>Pseudonocardia</taxon>
    </lineage>
</organism>
<name>A0ABP9QJP6_9PSEU</name>
<evidence type="ECO:0000313" key="2">
    <source>
        <dbReference type="Proteomes" id="UP001428817"/>
    </source>
</evidence>
<comment type="caution">
    <text evidence="1">The sequence shown here is derived from an EMBL/GenBank/DDBJ whole genome shotgun (WGS) entry which is preliminary data.</text>
</comment>